<dbReference type="Gene3D" id="3.90.640.10">
    <property type="entry name" value="Actin, Chain A, domain 4"/>
    <property type="match status" value="1"/>
</dbReference>
<dbReference type="InterPro" id="IPR013126">
    <property type="entry name" value="Hsp_70_fam"/>
</dbReference>
<dbReference type="SUPFAM" id="SSF53067">
    <property type="entry name" value="Actin-like ATPase domain"/>
    <property type="match status" value="2"/>
</dbReference>
<feature type="transmembrane region" description="Helical" evidence="3">
    <location>
        <begin position="39"/>
        <end position="59"/>
    </location>
</feature>
<evidence type="ECO:0000313" key="5">
    <source>
        <dbReference type="Proteomes" id="UP000794436"/>
    </source>
</evidence>
<proteinExistence type="predicted"/>
<dbReference type="InterPro" id="IPR043129">
    <property type="entry name" value="ATPase_NBD"/>
</dbReference>
<dbReference type="PRINTS" id="PR00301">
    <property type="entry name" value="HEATSHOCK70"/>
</dbReference>
<sequence>MPMRVWRASHALQRSTALPWTSQGLISRRHFHATNQQPIWYVAVGLGFTGLYLGSRYVMRAQERMRRREAGLPEEDDEDEYEGDYTERRRIDRILGLDVGSASLRLATASPFSSTPARVIESAEGLRAIPAAVAVDNDTELVGTLAKSLQGRKPRHTATATRLLLGRSTESIAADDFVKTLPYTIDTSGERVTMELDGKEYSTEWAAEVMLDHLHSVASRSLGQDHDGFPAVITTPASADERQRVALERLAVAAGFDLVSSVEEPVAALHAVEELVEADDEDEDVRQALQSGKPIAVFDMGGYVSSFSLLQRQPSGYSIVSTQSTTGFSGALVDRLLFQRVVDKFYQEVGIDLSIDHLASYRILEAVETAKHELSTRKSTDLNLPFITADQSGAKHLVQKLSSYDLARVLEKPMRDALTLCDAVLKDSGITKQDVAALVLIGGGVRSDFVRTELERFFNTTAFASKDFRPEEAVVVGAAEFGRKLIMETE</sequence>
<organism evidence="4 5">
    <name type="scientific">Pythium oligandrum</name>
    <name type="common">Mycoparasitic fungus</name>
    <dbReference type="NCBI Taxonomy" id="41045"/>
    <lineage>
        <taxon>Eukaryota</taxon>
        <taxon>Sar</taxon>
        <taxon>Stramenopiles</taxon>
        <taxon>Oomycota</taxon>
        <taxon>Peronosporomycetes</taxon>
        <taxon>Pythiales</taxon>
        <taxon>Pythiaceae</taxon>
        <taxon>Pythium</taxon>
    </lineage>
</organism>
<evidence type="ECO:0000256" key="3">
    <source>
        <dbReference type="SAM" id="Phobius"/>
    </source>
</evidence>
<evidence type="ECO:0000313" key="4">
    <source>
        <dbReference type="EMBL" id="TMW68390.1"/>
    </source>
</evidence>
<dbReference type="PANTHER" id="PTHR19375">
    <property type="entry name" value="HEAT SHOCK PROTEIN 70KDA"/>
    <property type="match status" value="1"/>
</dbReference>
<keyword evidence="2" id="KW-0067">ATP-binding</keyword>
<keyword evidence="3" id="KW-0472">Membrane</keyword>
<dbReference type="OrthoDB" id="164621at2759"/>
<evidence type="ECO:0000256" key="1">
    <source>
        <dbReference type="ARBA" id="ARBA00022741"/>
    </source>
</evidence>
<name>A0A8K1CTH3_PYTOL</name>
<keyword evidence="1" id="KW-0547">Nucleotide-binding</keyword>
<dbReference type="GO" id="GO:0005524">
    <property type="term" value="F:ATP binding"/>
    <property type="evidence" value="ECO:0007669"/>
    <property type="project" value="UniProtKB-KW"/>
</dbReference>
<protein>
    <submittedName>
        <fullName evidence="4">Uncharacterized protein</fullName>
    </submittedName>
</protein>
<accession>A0A8K1CTH3</accession>
<keyword evidence="5" id="KW-1185">Reference proteome</keyword>
<dbReference type="AlphaFoldDB" id="A0A8K1CTH3"/>
<keyword evidence="3" id="KW-1133">Transmembrane helix</keyword>
<comment type="caution">
    <text evidence="4">The sequence shown here is derived from an EMBL/GenBank/DDBJ whole genome shotgun (WGS) entry which is preliminary data.</text>
</comment>
<keyword evidence="3" id="KW-0812">Transmembrane</keyword>
<dbReference type="Pfam" id="PF00012">
    <property type="entry name" value="HSP70"/>
    <property type="match status" value="1"/>
</dbReference>
<dbReference type="Gene3D" id="3.30.420.40">
    <property type="match status" value="2"/>
</dbReference>
<dbReference type="FunFam" id="3.90.640.10:FF:000003">
    <property type="entry name" value="Molecular chaperone DnaK"/>
    <property type="match status" value="1"/>
</dbReference>
<reference evidence="4" key="1">
    <citation type="submission" date="2019-03" db="EMBL/GenBank/DDBJ databases">
        <title>Long read genome sequence of the mycoparasitic Pythium oligandrum ATCC 38472 isolated from sugarbeet rhizosphere.</title>
        <authorList>
            <person name="Gaulin E."/>
        </authorList>
    </citation>
    <scope>NUCLEOTIDE SEQUENCE</scope>
    <source>
        <strain evidence="4">ATCC 38472_TT</strain>
    </source>
</reference>
<dbReference type="GO" id="GO:0140662">
    <property type="term" value="F:ATP-dependent protein folding chaperone"/>
    <property type="evidence" value="ECO:0007669"/>
    <property type="project" value="InterPro"/>
</dbReference>
<gene>
    <name evidence="4" type="ORF">Poli38472_005858</name>
</gene>
<dbReference type="EMBL" id="SPLM01000002">
    <property type="protein sequence ID" value="TMW68390.1"/>
    <property type="molecule type" value="Genomic_DNA"/>
</dbReference>
<dbReference type="Proteomes" id="UP000794436">
    <property type="component" value="Unassembled WGS sequence"/>
</dbReference>
<evidence type="ECO:0000256" key="2">
    <source>
        <dbReference type="ARBA" id="ARBA00022840"/>
    </source>
</evidence>